<dbReference type="Gene3D" id="3.40.190.80">
    <property type="match status" value="1"/>
</dbReference>
<evidence type="ECO:0000256" key="6">
    <source>
        <dbReference type="ARBA" id="ARBA00022842"/>
    </source>
</evidence>
<reference evidence="10" key="1">
    <citation type="journal article" date="2018" name="Nat. Microbiol.">
        <title>Leveraging single-cell genomics to expand the fungal tree of life.</title>
        <authorList>
            <person name="Ahrendt S.R."/>
            <person name="Quandt C.A."/>
            <person name="Ciobanu D."/>
            <person name="Clum A."/>
            <person name="Salamov A."/>
            <person name="Andreopoulos B."/>
            <person name="Cheng J.F."/>
            <person name="Woyke T."/>
            <person name="Pelin A."/>
            <person name="Henrissat B."/>
            <person name="Reynolds N.K."/>
            <person name="Benny G.L."/>
            <person name="Smith M.E."/>
            <person name="James T.Y."/>
            <person name="Grigoriev I.V."/>
        </authorList>
    </citation>
    <scope>NUCLEOTIDE SEQUENCE [LARGE SCALE GENOMIC DNA]</scope>
    <source>
        <strain evidence="10">Benny S71-1</strain>
    </source>
</reference>
<keyword evidence="4 7" id="KW-0479">Metal-binding</keyword>
<dbReference type="PROSITE" id="PS00630">
    <property type="entry name" value="IMP_2"/>
    <property type="match status" value="1"/>
</dbReference>
<dbReference type="InterPro" id="IPR020583">
    <property type="entry name" value="Inositol_monoP_metal-BS"/>
</dbReference>
<dbReference type="Gene3D" id="3.30.540.10">
    <property type="entry name" value="Fructose-1,6-Bisphosphatase, subunit A, domain 1"/>
    <property type="match status" value="1"/>
</dbReference>
<dbReference type="OrthoDB" id="10254945at2759"/>
<dbReference type="AlphaFoldDB" id="A0A4P9YTZ2"/>
<dbReference type="CDD" id="cd01639">
    <property type="entry name" value="IMPase"/>
    <property type="match status" value="1"/>
</dbReference>
<dbReference type="InterPro" id="IPR033942">
    <property type="entry name" value="IMPase"/>
</dbReference>
<proteinExistence type="inferred from homology"/>
<comment type="pathway">
    <text evidence="8">Polyol metabolism; myo-inositol biosynthesis; myo-inositol from D-glucose 6-phosphate: step 2/2.</text>
</comment>
<dbReference type="InterPro" id="IPR020550">
    <property type="entry name" value="Inositol_monophosphatase_CS"/>
</dbReference>
<dbReference type="EMBL" id="KZ991131">
    <property type="protein sequence ID" value="RKP23284.1"/>
    <property type="molecule type" value="Genomic_DNA"/>
</dbReference>
<evidence type="ECO:0000256" key="3">
    <source>
        <dbReference type="ARBA" id="ARBA00009759"/>
    </source>
</evidence>
<dbReference type="GO" id="GO:0046854">
    <property type="term" value="P:phosphatidylinositol phosphate biosynthetic process"/>
    <property type="evidence" value="ECO:0007669"/>
    <property type="project" value="InterPro"/>
</dbReference>
<keyword evidence="5 8" id="KW-0378">Hydrolase</keyword>
<dbReference type="PRINTS" id="PR01959">
    <property type="entry name" value="SBIMPHPHTASE"/>
</dbReference>
<dbReference type="GO" id="GO:0007165">
    <property type="term" value="P:signal transduction"/>
    <property type="evidence" value="ECO:0007669"/>
    <property type="project" value="TreeGrafter"/>
</dbReference>
<dbReference type="PANTHER" id="PTHR20854">
    <property type="entry name" value="INOSITOL MONOPHOSPHATASE"/>
    <property type="match status" value="1"/>
</dbReference>
<dbReference type="GO" id="GO:0008934">
    <property type="term" value="F:inositol monophosphate 1-phosphatase activity"/>
    <property type="evidence" value="ECO:0007669"/>
    <property type="project" value="InterPro"/>
</dbReference>
<dbReference type="PROSITE" id="PS00629">
    <property type="entry name" value="IMP_1"/>
    <property type="match status" value="1"/>
</dbReference>
<dbReference type="Proteomes" id="UP000278143">
    <property type="component" value="Unassembled WGS sequence"/>
</dbReference>
<feature type="binding site" evidence="7">
    <location>
        <position position="56"/>
    </location>
    <ligand>
        <name>Mg(2+)</name>
        <dbReference type="ChEBI" id="CHEBI:18420"/>
        <label>1</label>
        <note>catalytic</note>
    </ligand>
</feature>
<evidence type="ECO:0000256" key="1">
    <source>
        <dbReference type="ARBA" id="ARBA00001033"/>
    </source>
</evidence>
<comment type="cofactor">
    <cofactor evidence="2 7 8">
        <name>Mg(2+)</name>
        <dbReference type="ChEBI" id="CHEBI:18420"/>
    </cofactor>
</comment>
<name>A0A4P9YTZ2_9FUNG</name>
<keyword evidence="6 7" id="KW-0460">Magnesium</keyword>
<evidence type="ECO:0000256" key="4">
    <source>
        <dbReference type="ARBA" id="ARBA00022723"/>
    </source>
</evidence>
<dbReference type="InterPro" id="IPR022337">
    <property type="entry name" value="Inositol_monophosphatase_SuhB"/>
</dbReference>
<keyword evidence="10" id="KW-1185">Reference proteome</keyword>
<feature type="non-terminal residue" evidence="9">
    <location>
        <position position="204"/>
    </location>
</feature>
<comment type="catalytic activity">
    <reaction evidence="1 8">
        <text>a myo-inositol phosphate + H2O = myo-inositol + phosphate</text>
        <dbReference type="Rhea" id="RHEA:24056"/>
        <dbReference type="ChEBI" id="CHEBI:15377"/>
        <dbReference type="ChEBI" id="CHEBI:17268"/>
        <dbReference type="ChEBI" id="CHEBI:43474"/>
        <dbReference type="ChEBI" id="CHEBI:84139"/>
        <dbReference type="EC" id="3.1.3.25"/>
    </reaction>
</comment>
<dbReference type="PRINTS" id="PR00377">
    <property type="entry name" value="IMPHPHTASES"/>
</dbReference>
<accession>A0A4P9YTZ2</accession>
<evidence type="ECO:0000256" key="7">
    <source>
        <dbReference type="PIRSR" id="PIRSR600760-2"/>
    </source>
</evidence>
<evidence type="ECO:0000313" key="9">
    <source>
        <dbReference type="EMBL" id="RKP23284.1"/>
    </source>
</evidence>
<dbReference type="InterPro" id="IPR000760">
    <property type="entry name" value="Inositol_monophosphatase-like"/>
</dbReference>
<dbReference type="EC" id="3.1.3.25" evidence="8"/>
<comment type="similarity">
    <text evidence="3 8">Belongs to the inositol monophosphatase superfamily.</text>
</comment>
<feature type="binding site" evidence="7">
    <location>
        <position position="53"/>
    </location>
    <ligand>
        <name>Mg(2+)</name>
        <dbReference type="ChEBI" id="CHEBI:18420"/>
        <label>1</label>
        <note>catalytic</note>
    </ligand>
</feature>
<gene>
    <name evidence="9" type="ORF">SYNPS1DRAFT_5035</name>
</gene>
<protein>
    <recommendedName>
        <fullName evidence="8">Inositol-1-monophosphatase</fullName>
        <ecNumber evidence="8">3.1.3.25</ecNumber>
    </recommendedName>
</protein>
<feature type="binding site" evidence="7">
    <location>
        <position position="191"/>
    </location>
    <ligand>
        <name>Mg(2+)</name>
        <dbReference type="ChEBI" id="CHEBI:18420"/>
        <label>1</label>
        <note>catalytic</note>
    </ligand>
</feature>
<evidence type="ECO:0000256" key="8">
    <source>
        <dbReference type="RuleBase" id="RU364068"/>
    </source>
</evidence>
<dbReference type="SUPFAM" id="SSF56655">
    <property type="entry name" value="Carbohydrate phosphatase"/>
    <property type="match status" value="1"/>
</dbReference>
<sequence>NSSDLVTETDRAVEHRLRARIAERYPEHLCVGEEFNTAEDAVRIGPAPTWIIDPVDGTANFVHGFPFVAVSIGVVVEGRLAVAVVYNPIMDEMYTAMRGHGAYLNGAHRLPLQCRPLPATGLRDCMVGAEYGSIRDDTTLLPKIRSMQRLAAASAVHCRGIRCTGSAALNLCLVARGSLDVYWEIGIHCWDIAAGALIVEEAGG</sequence>
<dbReference type="GO" id="GO:0006021">
    <property type="term" value="P:inositol biosynthetic process"/>
    <property type="evidence" value="ECO:0007669"/>
    <property type="project" value="UniProtKB-UniPathway"/>
</dbReference>
<dbReference type="FunFam" id="3.30.540.10:FF:000004">
    <property type="entry name" value="Inositol-1-monophosphatase"/>
    <property type="match status" value="1"/>
</dbReference>
<feature type="non-terminal residue" evidence="9">
    <location>
        <position position="1"/>
    </location>
</feature>
<dbReference type="Pfam" id="PF00459">
    <property type="entry name" value="Inositol_P"/>
    <property type="match status" value="1"/>
</dbReference>
<dbReference type="UniPathway" id="UPA00823">
    <property type="reaction ID" value="UER00788"/>
</dbReference>
<evidence type="ECO:0000256" key="5">
    <source>
        <dbReference type="ARBA" id="ARBA00022801"/>
    </source>
</evidence>
<dbReference type="GO" id="GO:0046872">
    <property type="term" value="F:metal ion binding"/>
    <property type="evidence" value="ECO:0007669"/>
    <property type="project" value="UniProtKB-KW"/>
</dbReference>
<organism evidence="9 10">
    <name type="scientific">Syncephalis pseudoplumigaleata</name>
    <dbReference type="NCBI Taxonomy" id="1712513"/>
    <lineage>
        <taxon>Eukaryota</taxon>
        <taxon>Fungi</taxon>
        <taxon>Fungi incertae sedis</taxon>
        <taxon>Zoopagomycota</taxon>
        <taxon>Zoopagomycotina</taxon>
        <taxon>Zoopagomycetes</taxon>
        <taxon>Zoopagales</taxon>
        <taxon>Piptocephalidaceae</taxon>
        <taxon>Syncephalis</taxon>
    </lineage>
</organism>
<feature type="binding site" evidence="7">
    <location>
        <position position="33"/>
    </location>
    <ligand>
        <name>Mg(2+)</name>
        <dbReference type="ChEBI" id="CHEBI:18420"/>
        <label>1</label>
        <note>catalytic</note>
    </ligand>
</feature>
<evidence type="ECO:0000313" key="10">
    <source>
        <dbReference type="Proteomes" id="UP000278143"/>
    </source>
</evidence>
<evidence type="ECO:0000256" key="2">
    <source>
        <dbReference type="ARBA" id="ARBA00001946"/>
    </source>
</evidence>
<dbReference type="PANTHER" id="PTHR20854:SF4">
    <property type="entry name" value="INOSITOL-1-MONOPHOSPHATASE-RELATED"/>
    <property type="match status" value="1"/>
</dbReference>